<evidence type="ECO:0000313" key="2">
    <source>
        <dbReference type="Proteomes" id="UP000887159"/>
    </source>
</evidence>
<reference evidence="1" key="1">
    <citation type="submission" date="2020-08" db="EMBL/GenBank/DDBJ databases">
        <title>Multicomponent nature underlies the extraordinary mechanical properties of spider dragline silk.</title>
        <authorList>
            <person name="Kono N."/>
            <person name="Nakamura H."/>
            <person name="Mori M."/>
            <person name="Yoshida Y."/>
            <person name="Ohtoshi R."/>
            <person name="Malay A.D."/>
            <person name="Moran D.A.P."/>
            <person name="Tomita M."/>
            <person name="Numata K."/>
            <person name="Arakawa K."/>
        </authorList>
    </citation>
    <scope>NUCLEOTIDE SEQUENCE</scope>
</reference>
<name>A0A8X6R6W5_TRICX</name>
<protein>
    <submittedName>
        <fullName evidence="1">Uncharacterized protein</fullName>
    </submittedName>
</protein>
<accession>A0A8X6R6W5</accession>
<comment type="caution">
    <text evidence="1">The sequence shown here is derived from an EMBL/GenBank/DDBJ whole genome shotgun (WGS) entry which is preliminary data.</text>
</comment>
<dbReference type="EMBL" id="BMAU01021007">
    <property type="protein sequence ID" value="GFX86391.1"/>
    <property type="molecule type" value="Genomic_DNA"/>
</dbReference>
<proteinExistence type="predicted"/>
<dbReference type="Proteomes" id="UP000887159">
    <property type="component" value="Unassembled WGS sequence"/>
</dbReference>
<evidence type="ECO:0000313" key="1">
    <source>
        <dbReference type="EMBL" id="GFX86391.1"/>
    </source>
</evidence>
<dbReference type="AlphaFoldDB" id="A0A8X6R6W5"/>
<sequence length="135" mass="15585">MAPHTITSAVEAVCRCKAKPGLMRSLWGLHTRIRLSPLLRLNLDSSIKTTWFHFVTVQFLRAWHHSKRKRRWVGVKESTRNELLDPKCPSARRLRMVREDTRAPSEGATCAADEAVSSNLVFLTMWRSSRRLVFV</sequence>
<organism evidence="1 2">
    <name type="scientific">Trichonephila clavipes</name>
    <name type="common">Golden silk orbweaver</name>
    <name type="synonym">Nephila clavipes</name>
    <dbReference type="NCBI Taxonomy" id="2585209"/>
    <lineage>
        <taxon>Eukaryota</taxon>
        <taxon>Metazoa</taxon>
        <taxon>Ecdysozoa</taxon>
        <taxon>Arthropoda</taxon>
        <taxon>Chelicerata</taxon>
        <taxon>Arachnida</taxon>
        <taxon>Araneae</taxon>
        <taxon>Araneomorphae</taxon>
        <taxon>Entelegynae</taxon>
        <taxon>Araneoidea</taxon>
        <taxon>Nephilidae</taxon>
        <taxon>Trichonephila</taxon>
    </lineage>
</organism>
<gene>
    <name evidence="1" type="primary">X975_02288</name>
    <name evidence="1" type="ORF">TNCV_2562801</name>
</gene>
<keyword evidence="2" id="KW-1185">Reference proteome</keyword>